<dbReference type="Pfam" id="PF00468">
    <property type="entry name" value="Ribosomal_L34"/>
    <property type="match status" value="1"/>
</dbReference>
<evidence type="ECO:0000313" key="7">
    <source>
        <dbReference type="Proteomes" id="UP000694392"/>
    </source>
</evidence>
<evidence type="ECO:0000256" key="3">
    <source>
        <dbReference type="ARBA" id="ARBA00023274"/>
    </source>
</evidence>
<gene>
    <name evidence="6" type="primary">MRPL34</name>
</gene>
<dbReference type="NCBIfam" id="TIGR01030">
    <property type="entry name" value="rpmH_bact"/>
    <property type="match status" value="1"/>
</dbReference>
<organism evidence="6 7">
    <name type="scientific">Sphenodon punctatus</name>
    <name type="common">Tuatara</name>
    <name type="synonym">Hatteria punctata</name>
    <dbReference type="NCBI Taxonomy" id="8508"/>
    <lineage>
        <taxon>Eukaryota</taxon>
        <taxon>Metazoa</taxon>
        <taxon>Chordata</taxon>
        <taxon>Craniata</taxon>
        <taxon>Vertebrata</taxon>
        <taxon>Euteleostomi</taxon>
        <taxon>Lepidosauria</taxon>
        <taxon>Sphenodontia</taxon>
        <taxon>Sphenodontidae</taxon>
        <taxon>Sphenodon</taxon>
    </lineage>
</organism>
<comment type="similarity">
    <text evidence="1">Belongs to the bacterial ribosomal protein bL34 family.</text>
</comment>
<dbReference type="AlphaFoldDB" id="A0A8D0GN08"/>
<evidence type="ECO:0000256" key="1">
    <source>
        <dbReference type="ARBA" id="ARBA00010111"/>
    </source>
</evidence>
<name>A0A8D0GN08_SPHPU</name>
<dbReference type="InterPro" id="IPR000271">
    <property type="entry name" value="Ribosomal_bL34"/>
</dbReference>
<evidence type="ECO:0000256" key="5">
    <source>
        <dbReference type="ARBA" id="ARBA00035434"/>
    </source>
</evidence>
<keyword evidence="7" id="KW-1185">Reference proteome</keyword>
<keyword evidence="2" id="KW-0689">Ribosomal protein</keyword>
<protein>
    <recommendedName>
        <fullName evidence="4">Large ribosomal subunit protein bL34m</fullName>
    </recommendedName>
    <alternativeName>
        <fullName evidence="5">39S ribosomal protein L34, mitochondrial</fullName>
    </alternativeName>
</protein>
<dbReference type="Ensembl" id="ENSSPUT00000009962.1">
    <property type="protein sequence ID" value="ENSSPUP00000009336.1"/>
    <property type="gene ID" value="ENSSPUG00000007265.1"/>
</dbReference>
<dbReference type="PANTHER" id="PTHR14503">
    <property type="entry name" value="MITOCHONDRIAL RIBOSOMAL PROTEIN 34 FAMILY MEMBER"/>
    <property type="match status" value="1"/>
</dbReference>
<keyword evidence="3" id="KW-0687">Ribonucleoprotein</keyword>
<dbReference type="OMA" id="FQSIPRH"/>
<reference evidence="6" key="2">
    <citation type="submission" date="2025-09" db="UniProtKB">
        <authorList>
            <consortium name="Ensembl"/>
        </authorList>
    </citation>
    <scope>IDENTIFICATION</scope>
</reference>
<dbReference type="GeneTree" id="ENSGT00390000012240"/>
<dbReference type="PANTHER" id="PTHR14503:SF4">
    <property type="entry name" value="LARGE RIBOSOMAL SUBUNIT PROTEIN BL34M"/>
    <property type="match status" value="1"/>
</dbReference>
<evidence type="ECO:0000313" key="6">
    <source>
        <dbReference type="Ensembl" id="ENSSPUP00000009336.1"/>
    </source>
</evidence>
<sequence length="123" mass="13768">MAFPASNVYRLWGLGRSGRAFLMQQPILAAPFQLRTISILAGVQGPPLGAGFSVRPASLCQSDPGRVSPWSHQQIRTKARGNEYQPSNIKRKRTHGWCKHIKTRSGIELILRRILKGRKSLTH</sequence>
<proteinExistence type="inferred from homology"/>
<evidence type="ECO:0000256" key="2">
    <source>
        <dbReference type="ARBA" id="ARBA00022980"/>
    </source>
</evidence>
<evidence type="ECO:0000256" key="4">
    <source>
        <dbReference type="ARBA" id="ARBA00035274"/>
    </source>
</evidence>
<dbReference type="GO" id="GO:0006412">
    <property type="term" value="P:translation"/>
    <property type="evidence" value="ECO:0007669"/>
    <property type="project" value="InterPro"/>
</dbReference>
<accession>A0A8D0GN08</accession>
<dbReference type="GO" id="GO:0003735">
    <property type="term" value="F:structural constituent of ribosome"/>
    <property type="evidence" value="ECO:0007669"/>
    <property type="project" value="InterPro"/>
</dbReference>
<dbReference type="FunFam" id="1.10.287.3980:FF:000001">
    <property type="entry name" value="Mitochondrial ribosomal protein L34"/>
    <property type="match status" value="1"/>
</dbReference>
<dbReference type="Gene3D" id="1.10.287.3980">
    <property type="match status" value="1"/>
</dbReference>
<dbReference type="GO" id="GO:0005762">
    <property type="term" value="C:mitochondrial large ribosomal subunit"/>
    <property type="evidence" value="ECO:0007669"/>
    <property type="project" value="Ensembl"/>
</dbReference>
<dbReference type="Proteomes" id="UP000694392">
    <property type="component" value="Unplaced"/>
</dbReference>
<reference evidence="6" key="1">
    <citation type="submission" date="2025-08" db="UniProtKB">
        <authorList>
            <consortium name="Ensembl"/>
        </authorList>
    </citation>
    <scope>IDENTIFICATION</scope>
</reference>